<name>A0A9Q1FGC9_SYNKA</name>
<evidence type="ECO:0000313" key="2">
    <source>
        <dbReference type="Proteomes" id="UP001152622"/>
    </source>
</evidence>
<accession>A0A9Q1FGC9</accession>
<comment type="caution">
    <text evidence="1">The sequence shown here is derived from an EMBL/GenBank/DDBJ whole genome shotgun (WGS) entry which is preliminary data.</text>
</comment>
<organism evidence="1 2">
    <name type="scientific">Synaphobranchus kaupii</name>
    <name type="common">Kaup's arrowtooth eel</name>
    <dbReference type="NCBI Taxonomy" id="118154"/>
    <lineage>
        <taxon>Eukaryota</taxon>
        <taxon>Metazoa</taxon>
        <taxon>Chordata</taxon>
        <taxon>Craniata</taxon>
        <taxon>Vertebrata</taxon>
        <taxon>Euteleostomi</taxon>
        <taxon>Actinopterygii</taxon>
        <taxon>Neopterygii</taxon>
        <taxon>Teleostei</taxon>
        <taxon>Anguilliformes</taxon>
        <taxon>Synaphobranchidae</taxon>
        <taxon>Synaphobranchus</taxon>
    </lineage>
</organism>
<dbReference type="EMBL" id="JAINUF010000006">
    <property type="protein sequence ID" value="KAJ8357617.1"/>
    <property type="molecule type" value="Genomic_DNA"/>
</dbReference>
<evidence type="ECO:0000313" key="1">
    <source>
        <dbReference type="EMBL" id="KAJ8357617.1"/>
    </source>
</evidence>
<reference evidence="1" key="1">
    <citation type="journal article" date="2023" name="Science">
        <title>Genome structures resolve the early diversification of teleost fishes.</title>
        <authorList>
            <person name="Parey E."/>
            <person name="Louis A."/>
            <person name="Montfort J."/>
            <person name="Bouchez O."/>
            <person name="Roques C."/>
            <person name="Iampietro C."/>
            <person name="Lluch J."/>
            <person name="Castinel A."/>
            <person name="Donnadieu C."/>
            <person name="Desvignes T."/>
            <person name="Floi Bucao C."/>
            <person name="Jouanno E."/>
            <person name="Wen M."/>
            <person name="Mejri S."/>
            <person name="Dirks R."/>
            <person name="Jansen H."/>
            <person name="Henkel C."/>
            <person name="Chen W.J."/>
            <person name="Zahm M."/>
            <person name="Cabau C."/>
            <person name="Klopp C."/>
            <person name="Thompson A.W."/>
            <person name="Robinson-Rechavi M."/>
            <person name="Braasch I."/>
            <person name="Lecointre G."/>
            <person name="Bobe J."/>
            <person name="Postlethwait J.H."/>
            <person name="Berthelot C."/>
            <person name="Roest Crollius H."/>
            <person name="Guiguen Y."/>
        </authorList>
    </citation>
    <scope>NUCLEOTIDE SEQUENCE</scope>
    <source>
        <strain evidence="1">WJC10195</strain>
    </source>
</reference>
<proteinExistence type="predicted"/>
<sequence>MASGRAAAVTRLQAKFPERVAAAPRRGCVCLRYTRRAPGVCRFHSSFRNTFPAGSSMSDIKVKDLAATKDFCLPGITVRVESAIEGARCSSQGPLERPVGERVKPLYFGEKLDKEVPPGLKSAEQAYG</sequence>
<protein>
    <submittedName>
        <fullName evidence="1">Uncharacterized protein</fullName>
    </submittedName>
</protein>
<dbReference type="AlphaFoldDB" id="A0A9Q1FGC9"/>
<gene>
    <name evidence="1" type="ORF">SKAU_G00204110</name>
</gene>
<keyword evidence="2" id="KW-1185">Reference proteome</keyword>
<dbReference type="Proteomes" id="UP001152622">
    <property type="component" value="Chromosome 6"/>
</dbReference>